<evidence type="ECO:0008006" key="5">
    <source>
        <dbReference type="Google" id="ProtNLM"/>
    </source>
</evidence>
<evidence type="ECO:0000256" key="2">
    <source>
        <dbReference type="SAM" id="MobiDB-lite"/>
    </source>
</evidence>
<reference evidence="4" key="1">
    <citation type="journal article" date="2019" name="Int. J. Syst. Evol. Microbiol.">
        <title>The Global Catalogue of Microorganisms (GCM) 10K type strain sequencing project: providing services to taxonomists for standard genome sequencing and annotation.</title>
        <authorList>
            <consortium name="The Broad Institute Genomics Platform"/>
            <consortium name="The Broad Institute Genome Sequencing Center for Infectious Disease"/>
            <person name="Wu L."/>
            <person name="Ma J."/>
        </authorList>
    </citation>
    <scope>NUCLEOTIDE SEQUENCE [LARGE SCALE GENOMIC DNA]</scope>
    <source>
        <strain evidence="4">CCM 3243</strain>
    </source>
</reference>
<feature type="coiled-coil region" evidence="1">
    <location>
        <begin position="250"/>
        <end position="303"/>
    </location>
</feature>
<keyword evidence="4" id="KW-1185">Reference proteome</keyword>
<feature type="compositionally biased region" description="Basic and acidic residues" evidence="2">
    <location>
        <begin position="552"/>
        <end position="578"/>
    </location>
</feature>
<feature type="compositionally biased region" description="Polar residues" evidence="2">
    <location>
        <begin position="535"/>
        <end position="545"/>
    </location>
</feature>
<feature type="compositionally biased region" description="Basic residues" evidence="2">
    <location>
        <begin position="9"/>
        <end position="23"/>
    </location>
</feature>
<evidence type="ECO:0000256" key="1">
    <source>
        <dbReference type="SAM" id="Coils"/>
    </source>
</evidence>
<sequence length="677" mass="72081">MATAARSKSPARRKPPARTRKTTTPKTTTAAAAATAPAEDLPGVRPEADPLVADARDRAADILDLAADRAQNLATRTRVAEQHLVQVRDQVAVVLAEQAGLAEQQDRMRTRTQIQLEAAEDTARRIDTLTTHQLAAAERAVVEHQAEAGRILAVARREAAEVADRLVTDARQQAQAFTAGAEADRRAAARERAAAEAELARAHERATALGEVADEQLAARRVQTERLHLDAVRAADRLRADATSYATAQRSAAEKAAAKIRATAEQLAARTRREAQQAADLVRAEADQVLDRARSEAARVNGEAVSEADRLRDEARRAAVAARAKGEQHAAQLVATARQEATVLKRDAALLRGIAERELAAAETDRAEAATIEETPAKPRQSFVMWLWGRAPWAALVAAIGLTASGEYKLAALAGFGIVSWLLPVCIDIWAATAFHRKKDVKAALAMMIATNVIYHMAERGIVGIRTVGGRPMLDAAGHPVAEWWLIGLVACIAPVVLWRVHQLIGHPSDTPDTTTPDAPAGAASNPGGGYPSATVSDHTGQGRRTGQDGSGRPRPDGTEHHRPDHRTGPATSADHRTATRPVSAAAVPASRVRATVTGPASGTRTAPRPAPSDGPSVLPDEDLITAIRQMPTDSDGCLPPTRVRDTLGCGRPRAIRLMRIVGVLRAEDDPELTTTS</sequence>
<feature type="region of interest" description="Disordered" evidence="2">
    <location>
        <begin position="509"/>
        <end position="619"/>
    </location>
</feature>
<keyword evidence="1" id="KW-0175">Coiled coil</keyword>
<name>A0ABV8NBW3_9ACTN</name>
<feature type="region of interest" description="Disordered" evidence="2">
    <location>
        <begin position="1"/>
        <end position="47"/>
    </location>
</feature>
<organism evidence="3 4">
    <name type="scientific">Streptomyces flavovirens</name>
    <dbReference type="NCBI Taxonomy" id="52258"/>
    <lineage>
        <taxon>Bacteria</taxon>
        <taxon>Bacillati</taxon>
        <taxon>Actinomycetota</taxon>
        <taxon>Actinomycetes</taxon>
        <taxon>Kitasatosporales</taxon>
        <taxon>Streptomycetaceae</taxon>
        <taxon>Streptomyces</taxon>
    </lineage>
</organism>
<accession>A0ABV8NBW3</accession>
<comment type="caution">
    <text evidence="3">The sequence shown here is derived from an EMBL/GenBank/DDBJ whole genome shotgun (WGS) entry which is preliminary data.</text>
</comment>
<feature type="compositionally biased region" description="Low complexity" evidence="2">
    <location>
        <begin position="24"/>
        <end position="38"/>
    </location>
</feature>
<dbReference type="EMBL" id="JBHSCF010000043">
    <property type="protein sequence ID" value="MFC4189595.1"/>
    <property type="molecule type" value="Genomic_DNA"/>
</dbReference>
<dbReference type="RefSeq" id="WP_200696882.1">
    <property type="nucleotide sequence ID" value="NZ_BAAAYA010000008.1"/>
</dbReference>
<feature type="compositionally biased region" description="Low complexity" evidence="2">
    <location>
        <begin position="509"/>
        <end position="526"/>
    </location>
</feature>
<feature type="compositionally biased region" description="Low complexity" evidence="2">
    <location>
        <begin position="580"/>
        <end position="598"/>
    </location>
</feature>
<dbReference type="Proteomes" id="UP001595871">
    <property type="component" value="Unassembled WGS sequence"/>
</dbReference>
<proteinExistence type="predicted"/>
<protein>
    <recommendedName>
        <fullName evidence="5">Large Ala/Glu-rich protein</fullName>
    </recommendedName>
</protein>
<evidence type="ECO:0000313" key="3">
    <source>
        <dbReference type="EMBL" id="MFC4189595.1"/>
    </source>
</evidence>
<evidence type="ECO:0000313" key="4">
    <source>
        <dbReference type="Proteomes" id="UP001595871"/>
    </source>
</evidence>
<gene>
    <name evidence="3" type="ORF">ACFO3R_24870</name>
</gene>